<dbReference type="AlphaFoldDB" id="A0A1Y5SCL3"/>
<gene>
    <name evidence="1" type="ORF">PAM7971_01644</name>
</gene>
<dbReference type="Proteomes" id="UP000193307">
    <property type="component" value="Unassembled WGS sequence"/>
</dbReference>
<dbReference type="EMBL" id="FWFW01000004">
    <property type="protein sequence ID" value="SLN37541.1"/>
    <property type="molecule type" value="Genomic_DNA"/>
</dbReference>
<reference evidence="1 2" key="1">
    <citation type="submission" date="2017-03" db="EMBL/GenBank/DDBJ databases">
        <authorList>
            <person name="Afonso C.L."/>
            <person name="Miller P.J."/>
            <person name="Scott M.A."/>
            <person name="Spackman E."/>
            <person name="Goraichik I."/>
            <person name="Dimitrov K.M."/>
            <person name="Suarez D.L."/>
            <person name="Swayne D.E."/>
        </authorList>
    </citation>
    <scope>NUCLEOTIDE SEQUENCE [LARGE SCALE GENOMIC DNA]</scope>
    <source>
        <strain evidence="1 2">CECT 7971</strain>
    </source>
</reference>
<evidence type="ECO:0000313" key="1">
    <source>
        <dbReference type="EMBL" id="SLN37541.1"/>
    </source>
</evidence>
<name>A0A1Y5SCL3_9RHOB</name>
<evidence type="ECO:0000313" key="2">
    <source>
        <dbReference type="Proteomes" id="UP000193307"/>
    </source>
</evidence>
<protein>
    <submittedName>
        <fullName evidence="1">Uncharacterized protein</fullName>
    </submittedName>
</protein>
<keyword evidence="2" id="KW-1185">Reference proteome</keyword>
<sequence length="35" mass="3888">MAIIVFDPIVVEEPEIGLSEYSGFVEKPGFYLEGI</sequence>
<accession>A0A1Y5SCL3</accession>
<organism evidence="1 2">
    <name type="scientific">Pacificibacter marinus</name>
    <dbReference type="NCBI Taxonomy" id="658057"/>
    <lineage>
        <taxon>Bacteria</taxon>
        <taxon>Pseudomonadati</taxon>
        <taxon>Pseudomonadota</taxon>
        <taxon>Alphaproteobacteria</taxon>
        <taxon>Rhodobacterales</taxon>
        <taxon>Roseobacteraceae</taxon>
        <taxon>Pacificibacter</taxon>
    </lineage>
</organism>
<proteinExistence type="predicted"/>